<comment type="caution">
    <text evidence="2">The sequence shown here is derived from an EMBL/GenBank/DDBJ whole genome shotgun (WGS) entry which is preliminary data.</text>
</comment>
<feature type="compositionally biased region" description="Polar residues" evidence="1">
    <location>
        <begin position="60"/>
        <end position="82"/>
    </location>
</feature>
<dbReference type="EMBL" id="JACHIG010000002">
    <property type="protein sequence ID" value="MBB5031582.1"/>
    <property type="molecule type" value="Genomic_DNA"/>
</dbReference>
<feature type="region of interest" description="Disordered" evidence="1">
    <location>
        <begin position="112"/>
        <end position="132"/>
    </location>
</feature>
<sequence>MCESPSVCAEPRLILFVMEQASLRSFGQRMCCWGARAAQRTVRTTMLPPAPPPADFLISSISSPGGTHTQPTGETSPISPTSPGGGYAHAVQAQEKLLQFLQLLRRGVRTRGACSGETSPISPTSPGGGTHTRCKLRRNFSNFSNFSGGVYAHVVHAREKLLQFLQLLRRGVRTCGACSGETSPISPTSPEGCTHMALPGGKMPPSNYGCCGTEREAGYHSLYPILDSWLPASRSCAPLPDLFIVFQVWLIMV</sequence>
<keyword evidence="3" id="KW-1185">Reference proteome</keyword>
<proteinExistence type="predicted"/>
<gene>
    <name evidence="2" type="ORF">HNQ65_001150</name>
</gene>
<dbReference type="AlphaFoldDB" id="A0A7W7Y8I6"/>
<accession>A0A7W7Y8I6</accession>
<feature type="region of interest" description="Disordered" evidence="1">
    <location>
        <begin position="60"/>
        <end position="87"/>
    </location>
</feature>
<dbReference type="Proteomes" id="UP000590740">
    <property type="component" value="Unassembled WGS sequence"/>
</dbReference>
<evidence type="ECO:0000313" key="3">
    <source>
        <dbReference type="Proteomes" id="UP000590740"/>
    </source>
</evidence>
<evidence type="ECO:0000256" key="1">
    <source>
        <dbReference type="SAM" id="MobiDB-lite"/>
    </source>
</evidence>
<organism evidence="2 3">
    <name type="scientific">Prosthecobacter vanneervenii</name>
    <dbReference type="NCBI Taxonomy" id="48466"/>
    <lineage>
        <taxon>Bacteria</taxon>
        <taxon>Pseudomonadati</taxon>
        <taxon>Verrucomicrobiota</taxon>
        <taxon>Verrucomicrobiia</taxon>
        <taxon>Verrucomicrobiales</taxon>
        <taxon>Verrucomicrobiaceae</taxon>
        <taxon>Prosthecobacter</taxon>
    </lineage>
</organism>
<evidence type="ECO:0000313" key="2">
    <source>
        <dbReference type="EMBL" id="MBB5031582.1"/>
    </source>
</evidence>
<feature type="compositionally biased region" description="Polar residues" evidence="1">
    <location>
        <begin position="116"/>
        <end position="125"/>
    </location>
</feature>
<reference evidence="2 3" key="1">
    <citation type="submission" date="2020-08" db="EMBL/GenBank/DDBJ databases">
        <title>Genomic Encyclopedia of Type Strains, Phase IV (KMG-IV): sequencing the most valuable type-strain genomes for metagenomic binning, comparative biology and taxonomic classification.</title>
        <authorList>
            <person name="Goeker M."/>
        </authorList>
    </citation>
    <scope>NUCLEOTIDE SEQUENCE [LARGE SCALE GENOMIC DNA]</scope>
    <source>
        <strain evidence="2 3">DSM 12252</strain>
    </source>
</reference>
<protein>
    <submittedName>
        <fullName evidence="2">Uncharacterized protein</fullName>
    </submittedName>
</protein>
<name>A0A7W7Y8I6_9BACT</name>